<keyword evidence="1" id="KW-1133">Transmembrane helix</keyword>
<evidence type="ECO:0000313" key="2">
    <source>
        <dbReference type="EMBL" id="KAJ4816771.1"/>
    </source>
</evidence>
<feature type="transmembrane region" description="Helical" evidence="1">
    <location>
        <begin position="97"/>
        <end position="121"/>
    </location>
</feature>
<name>A0AAV8HKG6_9POAL</name>
<dbReference type="EMBL" id="JAMFTS010000001">
    <property type="protein sequence ID" value="KAJ4816771.1"/>
    <property type="molecule type" value="Genomic_DNA"/>
</dbReference>
<organism evidence="2 3">
    <name type="scientific">Rhynchospora pubera</name>
    <dbReference type="NCBI Taxonomy" id="906938"/>
    <lineage>
        <taxon>Eukaryota</taxon>
        <taxon>Viridiplantae</taxon>
        <taxon>Streptophyta</taxon>
        <taxon>Embryophyta</taxon>
        <taxon>Tracheophyta</taxon>
        <taxon>Spermatophyta</taxon>
        <taxon>Magnoliopsida</taxon>
        <taxon>Liliopsida</taxon>
        <taxon>Poales</taxon>
        <taxon>Cyperaceae</taxon>
        <taxon>Cyperoideae</taxon>
        <taxon>Rhynchosporeae</taxon>
        <taxon>Rhynchospora</taxon>
    </lineage>
</organism>
<feature type="transmembrane region" description="Helical" evidence="1">
    <location>
        <begin position="172"/>
        <end position="194"/>
    </location>
</feature>
<gene>
    <name evidence="2" type="ORF">LUZ62_029337</name>
</gene>
<keyword evidence="1" id="KW-0472">Membrane</keyword>
<sequence length="266" mass="28992">MAEWGEETEGSNGVFLQDDLNRPIKVESIMSEGHTLPTVVRGFVDGVLSTDGAYPPRPFLRRVRIAATDAAPKLKDASKNSARDLVVWTRQGSSLRALLVITVGSITLVSVTAVSVFMLFLLAATANAVVISFFVSLAAAGGFLAFFFACLTAIYVGVLCVAFFVISTVTVSAIIATLIATGWIGFFLLVWYAARKTMELSKKSVTMATSAVSAYSAARQARNNNKLILPFFVYGEDVQKNYVHFIYFVVVLERSPTLVSENWNYN</sequence>
<evidence type="ECO:0000313" key="3">
    <source>
        <dbReference type="Proteomes" id="UP001140206"/>
    </source>
</evidence>
<dbReference type="PANTHER" id="PTHR35508:SF1">
    <property type="entry name" value="VOLTAGE-DEPENDENT L-TYPE CALCIUM CHANNEL SUBUNIT"/>
    <property type="match status" value="1"/>
</dbReference>
<proteinExistence type="predicted"/>
<evidence type="ECO:0000256" key="1">
    <source>
        <dbReference type="SAM" id="Phobius"/>
    </source>
</evidence>
<dbReference type="AlphaFoldDB" id="A0AAV8HKG6"/>
<keyword evidence="3" id="KW-1185">Reference proteome</keyword>
<feature type="transmembrane region" description="Helical" evidence="1">
    <location>
        <begin position="133"/>
        <end position="166"/>
    </location>
</feature>
<keyword evidence="1" id="KW-0812">Transmembrane</keyword>
<dbReference type="Proteomes" id="UP001140206">
    <property type="component" value="Chromosome 1"/>
</dbReference>
<reference evidence="2" key="1">
    <citation type="submission" date="2022-08" db="EMBL/GenBank/DDBJ databases">
        <authorList>
            <person name="Marques A."/>
        </authorList>
    </citation>
    <scope>NUCLEOTIDE SEQUENCE</scope>
    <source>
        <strain evidence="2">RhyPub2mFocal</strain>
        <tissue evidence="2">Leaves</tissue>
    </source>
</reference>
<protein>
    <submittedName>
        <fullName evidence="2">Voltage-dependent L-type calcium channel subunit</fullName>
    </submittedName>
</protein>
<comment type="caution">
    <text evidence="2">The sequence shown here is derived from an EMBL/GenBank/DDBJ whole genome shotgun (WGS) entry which is preliminary data.</text>
</comment>
<accession>A0AAV8HKG6</accession>
<dbReference type="PANTHER" id="PTHR35508">
    <property type="entry name" value="VOLTAGE-DEPENDENT L-TYPE CALCIUM CHANNEL SUBUNIT"/>
    <property type="match status" value="1"/>
</dbReference>